<proteinExistence type="predicted"/>
<gene>
    <name evidence="2" type="ORF">GCM10007938_08380</name>
</gene>
<organism evidence="2 3">
    <name type="scientific">Vibrio zhanjiangensis</name>
    <dbReference type="NCBI Taxonomy" id="1046128"/>
    <lineage>
        <taxon>Bacteria</taxon>
        <taxon>Pseudomonadati</taxon>
        <taxon>Pseudomonadota</taxon>
        <taxon>Gammaproteobacteria</taxon>
        <taxon>Vibrionales</taxon>
        <taxon>Vibrionaceae</taxon>
        <taxon>Vibrio</taxon>
    </lineage>
</organism>
<evidence type="ECO:0000313" key="2">
    <source>
        <dbReference type="EMBL" id="GLT17061.1"/>
    </source>
</evidence>
<dbReference type="RefSeq" id="WP_284190982.1">
    <property type="nucleotide sequence ID" value="NZ_BSPW01000019.1"/>
</dbReference>
<evidence type="ECO:0000313" key="3">
    <source>
        <dbReference type="Proteomes" id="UP001157138"/>
    </source>
</evidence>
<dbReference type="Pfam" id="PF10592">
    <property type="entry name" value="AIPR"/>
    <property type="match status" value="1"/>
</dbReference>
<protein>
    <recommendedName>
        <fullName evidence="1">Abortive phage infection protein C-terminal domain-containing protein</fullName>
    </recommendedName>
</protein>
<feature type="domain" description="Abortive phage infection protein C-terminal" evidence="1">
    <location>
        <begin position="232"/>
        <end position="443"/>
    </location>
</feature>
<keyword evidence="3" id="KW-1185">Reference proteome</keyword>
<dbReference type="EMBL" id="BSPW01000019">
    <property type="protein sequence ID" value="GLT17061.1"/>
    <property type="molecule type" value="Genomic_DNA"/>
</dbReference>
<dbReference type="InterPro" id="IPR018891">
    <property type="entry name" value="AIPR_C"/>
</dbReference>
<name>A0ABQ6EVF3_9VIBR</name>
<sequence>MSSWKNAYESNSDLTEYGDNGLALFSLALKFGVDDLQNIAADAITDGYDDKKLDLVYINTEDEYAVICQCYYSTKERPTAPSNKASDLNTGLAWLIQRNISDVPDRIKSAAINFRTALSEKQIKTVYIWYVHNLPESQNVHDELVSVQQTAITALNAAFPATKLDVHAYEVGQTMLSDWYEECQTPILVSETVTIQCNDGYTVKGPHWEAFNTAISLQDLYRLYKKYKTKVFSANIRDYLGSRSSNSNINNGIKNTAENDPQNFWAYNNGLTILTHGFSYENDQLMLEGLSIVNGAQTTGAIGSARRLPSKYAMVQARFIAIDNGDADLVQRIIQFNNSQNKVEAADFRSTDKIQKRLKDEMRYIPEAEYEGGRRGGAGDAIKRRPNLLASYAVGQALAAFHGDPIVAYNQKSGIWVNDRYYSKYFNENTKATHIVCAYSLVKAITEKKQQISTKASLTKVDEDILAFFRQRGSIYLFTSAIAACTEVFLGRQVPNRFRIAFGNMSPSEAKQTWSSVVETTLPLCIHLNDALAGGLKNTTDIEKAISSFRAIVSSVSMSQPELYNGLKAAIKAP</sequence>
<reference evidence="3" key="1">
    <citation type="journal article" date="2019" name="Int. J. Syst. Evol. Microbiol.">
        <title>The Global Catalogue of Microorganisms (GCM) 10K type strain sequencing project: providing services to taxonomists for standard genome sequencing and annotation.</title>
        <authorList>
            <consortium name="The Broad Institute Genomics Platform"/>
            <consortium name="The Broad Institute Genome Sequencing Center for Infectious Disease"/>
            <person name="Wu L."/>
            <person name="Ma J."/>
        </authorList>
    </citation>
    <scope>NUCLEOTIDE SEQUENCE [LARGE SCALE GENOMIC DNA]</scope>
    <source>
        <strain evidence="3">NBRC 108723</strain>
    </source>
</reference>
<accession>A0ABQ6EVF3</accession>
<dbReference type="Proteomes" id="UP001157138">
    <property type="component" value="Unassembled WGS sequence"/>
</dbReference>
<evidence type="ECO:0000259" key="1">
    <source>
        <dbReference type="Pfam" id="PF10592"/>
    </source>
</evidence>
<comment type="caution">
    <text evidence="2">The sequence shown here is derived from an EMBL/GenBank/DDBJ whole genome shotgun (WGS) entry which is preliminary data.</text>
</comment>